<dbReference type="GO" id="GO:0005730">
    <property type="term" value="C:nucleolus"/>
    <property type="evidence" value="ECO:0007669"/>
    <property type="project" value="UniProtKB-SubCell"/>
</dbReference>
<evidence type="ECO:0000256" key="4">
    <source>
        <dbReference type="PROSITE-ProRule" id="PRU00176"/>
    </source>
</evidence>
<dbReference type="PANTHER" id="PTHR46754">
    <property type="entry name" value="MKI67 FHA DOMAIN-INTERACTING NUCLEOLAR PHOSPHOPROTEIN"/>
    <property type="match status" value="1"/>
</dbReference>
<evidence type="ECO:0000256" key="2">
    <source>
        <dbReference type="ARBA" id="ARBA00022884"/>
    </source>
</evidence>
<dbReference type="SUPFAM" id="SSF54928">
    <property type="entry name" value="RNA-binding domain, RBD"/>
    <property type="match status" value="1"/>
</dbReference>
<dbReference type="HOGENOM" id="CLU_025741_0_1_1"/>
<dbReference type="InterPro" id="IPR035979">
    <property type="entry name" value="RBD_domain_sf"/>
</dbReference>
<dbReference type="eggNOG" id="KOG4208">
    <property type="taxonomic scope" value="Eukaryota"/>
</dbReference>
<dbReference type="Pfam" id="PF00076">
    <property type="entry name" value="RRM_1"/>
    <property type="match status" value="1"/>
</dbReference>
<dbReference type="EMBL" id="KE148170">
    <property type="protein sequence ID" value="EPE03179.1"/>
    <property type="molecule type" value="Genomic_DNA"/>
</dbReference>
<feature type="region of interest" description="Disordered" evidence="5">
    <location>
        <begin position="1"/>
        <end position="37"/>
    </location>
</feature>
<dbReference type="STRING" id="1262450.S3BPH9"/>
<name>S3BPH9_OPHP1</name>
<feature type="compositionally biased region" description="Basic and acidic residues" evidence="5">
    <location>
        <begin position="21"/>
        <end position="31"/>
    </location>
</feature>
<dbReference type="InterPro" id="IPR012677">
    <property type="entry name" value="Nucleotide-bd_a/b_plait_sf"/>
</dbReference>
<dbReference type="GO" id="GO:0003723">
    <property type="term" value="F:RNA binding"/>
    <property type="evidence" value="ECO:0007669"/>
    <property type="project" value="UniProtKB-UniRule"/>
</dbReference>
<comment type="subcellular location">
    <subcellularLocation>
        <location evidence="1">Nucleus</location>
        <location evidence="1">Nucleolus</location>
    </subcellularLocation>
</comment>
<proteinExistence type="predicted"/>
<evidence type="ECO:0000256" key="1">
    <source>
        <dbReference type="ARBA" id="ARBA00004604"/>
    </source>
</evidence>
<dbReference type="PROSITE" id="PS50102">
    <property type="entry name" value="RRM"/>
    <property type="match status" value="1"/>
</dbReference>
<keyword evidence="3" id="KW-0539">Nucleus</keyword>
<sequence length="294" mass="32051">MVKAKKTAGSVSDATPRKSSRISEAKRKATEEVSPASTKKIKAVVADKVAAVAPEEPDVGKAPAAAVKKAAQIKNAKKSTAVAAQNDESAEEQYGGIVYVGRIPHGFFENEMRSYFSQFGDIRRLRLSRNRKTGASKHYAFIEFTDRDVAEIVAKTMDNYLLFGHILRCSVVASERIPPNLFKGANRRFKAVPWNLMSGRRMAQPKPESDWSGKISREAKRRANRAAQLEKKLGYSFDAPEIKSVNTVEAPVSAIEDKKVDEKLVEAAAPAVAEPEAVPVAAKGKKAKGKKVKA</sequence>
<dbReference type="SMART" id="SM00360">
    <property type="entry name" value="RRM"/>
    <property type="match status" value="1"/>
</dbReference>
<dbReference type="InterPro" id="IPR000504">
    <property type="entry name" value="RRM_dom"/>
</dbReference>
<evidence type="ECO:0000256" key="3">
    <source>
        <dbReference type="ARBA" id="ARBA00023242"/>
    </source>
</evidence>
<dbReference type="VEuPathDB" id="FungiDB:F503_01515"/>
<dbReference type="OrthoDB" id="21467at2759"/>
<keyword evidence="8" id="KW-1185">Reference proteome</keyword>
<dbReference type="Proteomes" id="UP000016923">
    <property type="component" value="Unassembled WGS sequence"/>
</dbReference>
<evidence type="ECO:0000313" key="7">
    <source>
        <dbReference type="EMBL" id="EPE03179.1"/>
    </source>
</evidence>
<organism evidence="7 8">
    <name type="scientific">Ophiostoma piceae (strain UAMH 11346)</name>
    <name type="common">Sap stain fungus</name>
    <dbReference type="NCBI Taxonomy" id="1262450"/>
    <lineage>
        <taxon>Eukaryota</taxon>
        <taxon>Fungi</taxon>
        <taxon>Dikarya</taxon>
        <taxon>Ascomycota</taxon>
        <taxon>Pezizomycotina</taxon>
        <taxon>Sordariomycetes</taxon>
        <taxon>Sordariomycetidae</taxon>
        <taxon>Ophiostomatales</taxon>
        <taxon>Ophiostomataceae</taxon>
        <taxon>Ophiostoma</taxon>
    </lineage>
</organism>
<reference evidence="7 8" key="1">
    <citation type="journal article" date="2013" name="BMC Genomics">
        <title>The genome and transcriptome of the pine saprophyte Ophiostoma piceae, and a comparison with the bark beetle-associated pine pathogen Grosmannia clavigera.</title>
        <authorList>
            <person name="Haridas S."/>
            <person name="Wang Y."/>
            <person name="Lim L."/>
            <person name="Massoumi Alamouti S."/>
            <person name="Jackman S."/>
            <person name="Docking R."/>
            <person name="Robertson G."/>
            <person name="Birol I."/>
            <person name="Bohlmann J."/>
            <person name="Breuil C."/>
        </authorList>
    </citation>
    <scope>NUCLEOTIDE SEQUENCE [LARGE SCALE GENOMIC DNA]</scope>
    <source>
        <strain evidence="7 8">UAMH 11346</strain>
    </source>
</reference>
<evidence type="ECO:0000256" key="5">
    <source>
        <dbReference type="SAM" id="MobiDB-lite"/>
    </source>
</evidence>
<dbReference type="CDD" id="cd12307">
    <property type="entry name" value="RRM_NIFK_like"/>
    <property type="match status" value="1"/>
</dbReference>
<dbReference type="AlphaFoldDB" id="S3BPH9"/>
<feature type="domain" description="RRM" evidence="6">
    <location>
        <begin position="96"/>
        <end position="174"/>
    </location>
</feature>
<evidence type="ECO:0000313" key="8">
    <source>
        <dbReference type="Proteomes" id="UP000016923"/>
    </source>
</evidence>
<keyword evidence="2 4" id="KW-0694">RNA-binding</keyword>
<gene>
    <name evidence="7" type="ORF">F503_01515</name>
</gene>
<evidence type="ECO:0000259" key="6">
    <source>
        <dbReference type="PROSITE" id="PS50102"/>
    </source>
</evidence>
<dbReference type="Gene3D" id="3.30.70.330">
    <property type="match status" value="1"/>
</dbReference>
<protein>
    <submittedName>
        <fullName evidence="7">Ribosomal biogenesis protein gar2</fullName>
    </submittedName>
</protein>
<accession>S3BPH9</accession>